<keyword evidence="2" id="KW-1185">Reference proteome</keyword>
<accession>A0A9J5ZID8</accession>
<evidence type="ECO:0000313" key="1">
    <source>
        <dbReference type="EMBL" id="KAG5610614.1"/>
    </source>
</evidence>
<gene>
    <name evidence="1" type="ORF">H5410_021895</name>
</gene>
<organism evidence="1 2">
    <name type="scientific">Solanum commersonii</name>
    <name type="common">Commerson's wild potato</name>
    <name type="synonym">Commerson's nightshade</name>
    <dbReference type="NCBI Taxonomy" id="4109"/>
    <lineage>
        <taxon>Eukaryota</taxon>
        <taxon>Viridiplantae</taxon>
        <taxon>Streptophyta</taxon>
        <taxon>Embryophyta</taxon>
        <taxon>Tracheophyta</taxon>
        <taxon>Spermatophyta</taxon>
        <taxon>Magnoliopsida</taxon>
        <taxon>eudicotyledons</taxon>
        <taxon>Gunneridae</taxon>
        <taxon>Pentapetalae</taxon>
        <taxon>asterids</taxon>
        <taxon>lamiids</taxon>
        <taxon>Solanales</taxon>
        <taxon>Solanaceae</taxon>
        <taxon>Solanoideae</taxon>
        <taxon>Solaneae</taxon>
        <taxon>Solanum</taxon>
    </lineage>
</organism>
<protein>
    <submittedName>
        <fullName evidence="1">Uncharacterized protein</fullName>
    </submittedName>
</protein>
<name>A0A9J5ZID8_SOLCO</name>
<dbReference type="AlphaFoldDB" id="A0A9J5ZID8"/>
<proteinExistence type="predicted"/>
<dbReference type="EMBL" id="JACXVP010000004">
    <property type="protein sequence ID" value="KAG5610614.1"/>
    <property type="molecule type" value="Genomic_DNA"/>
</dbReference>
<evidence type="ECO:0000313" key="2">
    <source>
        <dbReference type="Proteomes" id="UP000824120"/>
    </source>
</evidence>
<comment type="caution">
    <text evidence="1">The sequence shown here is derived from an EMBL/GenBank/DDBJ whole genome shotgun (WGS) entry which is preliminary data.</text>
</comment>
<reference evidence="1 2" key="1">
    <citation type="submission" date="2020-09" db="EMBL/GenBank/DDBJ databases">
        <title>De no assembly of potato wild relative species, Solanum commersonii.</title>
        <authorList>
            <person name="Cho K."/>
        </authorList>
    </citation>
    <scope>NUCLEOTIDE SEQUENCE [LARGE SCALE GENOMIC DNA]</scope>
    <source>
        <strain evidence="1">LZ3.2</strain>
        <tissue evidence="1">Leaf</tissue>
    </source>
</reference>
<sequence length="89" mass="10131">MVKIDTKDVMRNFSSHATCMKVPLFKSTIHPNVASSKICILMNASAIEESVEDVLPRQKVIFELIKVDDVVYTSLFTYDYDDNVLHAFC</sequence>
<dbReference type="Proteomes" id="UP000824120">
    <property type="component" value="Chromosome 4"/>
</dbReference>